<accession>A0AB38EKV9</accession>
<evidence type="ECO:0000256" key="1">
    <source>
        <dbReference type="SAM" id="MobiDB-lite"/>
    </source>
</evidence>
<organism evidence="2 3">
    <name type="scientific">Pseudomonas syringae pv. persicae</name>
    <dbReference type="NCBI Taxonomy" id="237306"/>
    <lineage>
        <taxon>Bacteria</taxon>
        <taxon>Pseudomonadati</taxon>
        <taxon>Pseudomonadota</taxon>
        <taxon>Gammaproteobacteria</taxon>
        <taxon>Pseudomonadales</taxon>
        <taxon>Pseudomonadaceae</taxon>
        <taxon>Pseudomonas</taxon>
    </lineage>
</organism>
<gene>
    <name evidence="2" type="ORF">NCPPB2254_05048</name>
</gene>
<name>A0AB38EKV9_9PSED</name>
<feature type="region of interest" description="Disordered" evidence="1">
    <location>
        <begin position="29"/>
        <end position="52"/>
    </location>
</feature>
<reference evidence="2 3" key="1">
    <citation type="submission" date="2017-11" db="EMBL/GenBank/DDBJ databases">
        <authorList>
            <person name="Blom J."/>
        </authorList>
    </citation>
    <scope>NUCLEOTIDE SEQUENCE [LARGE SCALE GENOMIC DNA]</scope>
    <source>
        <strain evidence="2">NCPPB 2254</strain>
    </source>
</reference>
<comment type="caution">
    <text evidence="2">The sequence shown here is derived from an EMBL/GenBank/DDBJ whole genome shotgun (WGS) entry which is preliminary data.</text>
</comment>
<feature type="compositionally biased region" description="Basic and acidic residues" evidence="1">
    <location>
        <begin position="35"/>
        <end position="52"/>
    </location>
</feature>
<dbReference type="Proteomes" id="UP000237580">
    <property type="component" value="Unassembled WGS sequence"/>
</dbReference>
<evidence type="ECO:0000313" key="2">
    <source>
        <dbReference type="EMBL" id="SOQ14575.1"/>
    </source>
</evidence>
<proteinExistence type="predicted"/>
<protein>
    <submittedName>
        <fullName evidence="2">Rhs family protein</fullName>
    </submittedName>
</protein>
<dbReference type="EMBL" id="ODAM01000143">
    <property type="protein sequence ID" value="SOQ14575.1"/>
    <property type="molecule type" value="Genomic_DNA"/>
</dbReference>
<sequence>MLAATGELNLGSWGYKTAATTVASSTDALNNTTTLERKPGGEVLRKPTDSGRKLGVTTEKLEFAYDILCRLTQEASPRKLHPHSPKTPSVQRVHAFTSAIQFLRSMM</sequence>
<evidence type="ECO:0000313" key="3">
    <source>
        <dbReference type="Proteomes" id="UP000237580"/>
    </source>
</evidence>
<dbReference type="RefSeq" id="WP_231993721.1">
    <property type="nucleotide sequence ID" value="NZ_ODAL01000136.1"/>
</dbReference>
<dbReference type="AlphaFoldDB" id="A0AB38EKV9"/>